<evidence type="ECO:0000256" key="3">
    <source>
        <dbReference type="ARBA" id="ARBA00022723"/>
    </source>
</evidence>
<dbReference type="RefSeq" id="WP_103224303.1">
    <property type="nucleotide sequence ID" value="NZ_PPCN01000010.1"/>
</dbReference>
<feature type="domain" description="Rieske" evidence="7">
    <location>
        <begin position="43"/>
        <end position="149"/>
    </location>
</feature>
<keyword evidence="9" id="KW-1185">Reference proteome</keyword>
<keyword evidence="2" id="KW-0001">2Fe-2S</keyword>
<dbReference type="SUPFAM" id="SSF55961">
    <property type="entry name" value="Bet v1-like"/>
    <property type="match status" value="1"/>
</dbReference>
<evidence type="ECO:0000256" key="2">
    <source>
        <dbReference type="ARBA" id="ARBA00022714"/>
    </source>
</evidence>
<dbReference type="InterPro" id="IPR036922">
    <property type="entry name" value="Rieske_2Fe-2S_sf"/>
</dbReference>
<evidence type="ECO:0000313" key="8">
    <source>
        <dbReference type="EMBL" id="POF29148.1"/>
    </source>
</evidence>
<dbReference type="PANTHER" id="PTHR43756">
    <property type="entry name" value="CHOLINE MONOOXYGENASE, CHLOROPLASTIC"/>
    <property type="match status" value="1"/>
</dbReference>
<dbReference type="PRINTS" id="PR00090">
    <property type="entry name" value="RNGDIOXGNASE"/>
</dbReference>
<dbReference type="Pfam" id="PF00848">
    <property type="entry name" value="Ring_hydroxyl_A"/>
    <property type="match status" value="1"/>
</dbReference>
<dbReference type="PANTHER" id="PTHR43756:SF5">
    <property type="entry name" value="CHOLINE MONOOXYGENASE, CHLOROPLASTIC"/>
    <property type="match status" value="1"/>
</dbReference>
<protein>
    <submittedName>
        <fullName evidence="8">Rieske 2Fe-2S family protein</fullName>
    </submittedName>
</protein>
<keyword evidence="6" id="KW-0411">Iron-sulfur</keyword>
<evidence type="ECO:0000313" key="9">
    <source>
        <dbReference type="Proteomes" id="UP000236959"/>
    </source>
</evidence>
<dbReference type="Gene3D" id="3.90.380.10">
    <property type="entry name" value="Naphthalene 1,2-dioxygenase Alpha Subunit, Chain A, domain 1"/>
    <property type="match status" value="1"/>
</dbReference>
<dbReference type="GO" id="GO:0051537">
    <property type="term" value="F:2 iron, 2 sulfur cluster binding"/>
    <property type="evidence" value="ECO:0007669"/>
    <property type="project" value="UniProtKB-KW"/>
</dbReference>
<name>A0A2S3UN56_9HYPH</name>
<evidence type="ECO:0000259" key="7">
    <source>
        <dbReference type="PROSITE" id="PS51296"/>
    </source>
</evidence>
<dbReference type="CDD" id="cd03469">
    <property type="entry name" value="Rieske_RO_Alpha_N"/>
    <property type="match status" value="1"/>
</dbReference>
<proteinExistence type="predicted"/>
<dbReference type="GO" id="GO:0005506">
    <property type="term" value="F:iron ion binding"/>
    <property type="evidence" value="ECO:0007669"/>
    <property type="project" value="InterPro"/>
</dbReference>
<dbReference type="InterPro" id="IPR017941">
    <property type="entry name" value="Rieske_2Fe-2S"/>
</dbReference>
<keyword evidence="5" id="KW-0408">Iron</keyword>
<keyword evidence="4" id="KW-0560">Oxidoreductase</keyword>
<evidence type="ECO:0000256" key="1">
    <source>
        <dbReference type="ARBA" id="ARBA00001962"/>
    </source>
</evidence>
<evidence type="ECO:0000256" key="4">
    <source>
        <dbReference type="ARBA" id="ARBA00023002"/>
    </source>
</evidence>
<dbReference type="GO" id="GO:0016491">
    <property type="term" value="F:oxidoreductase activity"/>
    <property type="evidence" value="ECO:0007669"/>
    <property type="project" value="UniProtKB-KW"/>
</dbReference>
<sequence length="411" mass="46030">MLSDADVLSLLMGRRPGYSLPQAFYTDGDIFQSDMKNIWHSEWIFAAPSAELPKSGNYITLQIGAYSVIIVRGADGAIRAFHNSCRHRGSRICSATKGSAPKLVCPYHQWTYELDGKLLFAREMGPDFKPDEHGLKPVHCTNLSGMVFICLADVAPDTAELQTQAARYFGPHDLAGLKVAHSSTIIEKANWKLVMENNRECYHCSGSHPSLCRTFPDDPYLVGGDDAATSNVGKAHVERCEKAGLPAKFMISPSEQWRFVRIPFLGNAVSYTMDGTAAVSRRVGSVPFDNAGSCLFFHFPNTWNHFLSDQVLTFRMLPVGPMETEVTTTWLVHKDAEEGVDYDLERLTEVWIHTNDEDRRIVEENQIGINSPAYEPGPYSATQESGVIQFIDWYARALEKRLIRRFRVAAE</sequence>
<accession>A0A2S3UN56</accession>
<dbReference type="Proteomes" id="UP000236959">
    <property type="component" value="Unassembled WGS sequence"/>
</dbReference>
<reference evidence="8 9" key="1">
    <citation type="submission" date="2018-01" db="EMBL/GenBank/DDBJ databases">
        <title>Genomic Encyclopedia of Archaeal and Bacterial Type Strains, Phase II (KMG-II): from individual species to whole genera.</title>
        <authorList>
            <person name="Goeker M."/>
        </authorList>
    </citation>
    <scope>NUCLEOTIDE SEQUENCE [LARGE SCALE GENOMIC DNA]</scope>
    <source>
        <strain evidence="8 9">DSM 17023</strain>
    </source>
</reference>
<dbReference type="Pfam" id="PF00355">
    <property type="entry name" value="Rieske"/>
    <property type="match status" value="1"/>
</dbReference>
<comment type="cofactor">
    <cofactor evidence="1">
        <name>Fe cation</name>
        <dbReference type="ChEBI" id="CHEBI:24875"/>
    </cofactor>
</comment>
<organism evidence="8 9">
    <name type="scientific">Roseibium marinum</name>
    <dbReference type="NCBI Taxonomy" id="281252"/>
    <lineage>
        <taxon>Bacteria</taxon>
        <taxon>Pseudomonadati</taxon>
        <taxon>Pseudomonadota</taxon>
        <taxon>Alphaproteobacteria</taxon>
        <taxon>Hyphomicrobiales</taxon>
        <taxon>Stappiaceae</taxon>
        <taxon>Roseibium</taxon>
    </lineage>
</organism>
<dbReference type="EMBL" id="PPCN01000010">
    <property type="protein sequence ID" value="POF29148.1"/>
    <property type="molecule type" value="Genomic_DNA"/>
</dbReference>
<dbReference type="PROSITE" id="PS51296">
    <property type="entry name" value="RIESKE"/>
    <property type="match status" value="1"/>
</dbReference>
<comment type="caution">
    <text evidence="8">The sequence shown here is derived from an EMBL/GenBank/DDBJ whole genome shotgun (WGS) entry which is preliminary data.</text>
</comment>
<dbReference type="SUPFAM" id="SSF50022">
    <property type="entry name" value="ISP domain"/>
    <property type="match status" value="1"/>
</dbReference>
<gene>
    <name evidence="8" type="ORF">CLV41_110152</name>
</gene>
<dbReference type="AlphaFoldDB" id="A0A2S3UN56"/>
<dbReference type="CDD" id="cd08884">
    <property type="entry name" value="RHO_alpha_C_GbcA-like"/>
    <property type="match status" value="1"/>
</dbReference>
<keyword evidence="3" id="KW-0479">Metal-binding</keyword>
<dbReference type="InterPro" id="IPR001663">
    <property type="entry name" value="Rng_hydr_dOase-A"/>
</dbReference>
<dbReference type="OrthoDB" id="7456916at2"/>
<dbReference type="Gene3D" id="2.102.10.10">
    <property type="entry name" value="Rieske [2Fe-2S] iron-sulphur domain"/>
    <property type="match status" value="1"/>
</dbReference>
<dbReference type="InterPro" id="IPR015879">
    <property type="entry name" value="Ring_hydroxy_dOase_asu_C_dom"/>
</dbReference>
<evidence type="ECO:0000256" key="6">
    <source>
        <dbReference type="ARBA" id="ARBA00023014"/>
    </source>
</evidence>
<evidence type="ECO:0000256" key="5">
    <source>
        <dbReference type="ARBA" id="ARBA00023004"/>
    </source>
</evidence>